<evidence type="ECO:0000256" key="6">
    <source>
        <dbReference type="ARBA" id="ARBA00022692"/>
    </source>
</evidence>
<keyword evidence="8" id="KW-0764">Sulfate transport</keyword>
<keyword evidence="9 10" id="KW-0472">Membrane</keyword>
<name>A0ABT7CBZ9_9MICO</name>
<evidence type="ECO:0000256" key="10">
    <source>
        <dbReference type="SAM" id="Phobius"/>
    </source>
</evidence>
<evidence type="ECO:0000256" key="7">
    <source>
        <dbReference type="ARBA" id="ARBA00022989"/>
    </source>
</evidence>
<keyword evidence="4" id="KW-0997">Cell inner membrane</keyword>
<evidence type="ECO:0000256" key="5">
    <source>
        <dbReference type="ARBA" id="ARBA00022605"/>
    </source>
</evidence>
<comment type="subcellular location">
    <subcellularLocation>
        <location evidence="1">Membrane</location>
        <topology evidence="1">Multi-pass membrane protein</topology>
    </subcellularLocation>
</comment>
<evidence type="ECO:0000256" key="2">
    <source>
        <dbReference type="ARBA" id="ARBA00022448"/>
    </source>
</evidence>
<evidence type="ECO:0000313" key="12">
    <source>
        <dbReference type="Proteomes" id="UP001170379"/>
    </source>
</evidence>
<evidence type="ECO:0000256" key="4">
    <source>
        <dbReference type="ARBA" id="ARBA00022519"/>
    </source>
</evidence>
<keyword evidence="2" id="KW-0813">Transport</keyword>
<reference evidence="11" key="1">
    <citation type="submission" date="2018-03" db="EMBL/GenBank/DDBJ databases">
        <authorList>
            <person name="Nunes O.C."/>
            <person name="Lopes A.R."/>
            <person name="Froufe H."/>
            <person name="Munoz-Merida A."/>
            <person name="Barroso C."/>
            <person name="Egas C."/>
        </authorList>
    </citation>
    <scope>NUCLEOTIDE SEQUENCE</scope>
    <source>
        <strain evidence="11">ON4</strain>
    </source>
</reference>
<dbReference type="Pfam" id="PF07264">
    <property type="entry name" value="EI24"/>
    <property type="match status" value="1"/>
</dbReference>
<keyword evidence="12" id="KW-1185">Reference proteome</keyword>
<keyword evidence="6 10" id="KW-0812">Transmembrane</keyword>
<feature type="transmembrane region" description="Helical" evidence="10">
    <location>
        <begin position="62"/>
        <end position="95"/>
    </location>
</feature>
<evidence type="ECO:0000256" key="8">
    <source>
        <dbReference type="ARBA" id="ARBA00023032"/>
    </source>
</evidence>
<dbReference type="InterPro" id="IPR059112">
    <property type="entry name" value="CysZ/EI24"/>
</dbReference>
<feature type="transmembrane region" description="Helical" evidence="10">
    <location>
        <begin position="195"/>
        <end position="219"/>
    </location>
</feature>
<keyword evidence="7 10" id="KW-1133">Transmembrane helix</keyword>
<proteinExistence type="predicted"/>
<reference evidence="11" key="2">
    <citation type="journal article" date="2022" name="Sci. Rep.">
        <title>In silico prediction of the enzymes involved in the degradation of the herbicide molinate by Gulosibacter molinativorax ON4T.</title>
        <authorList>
            <person name="Lopes A.R."/>
            <person name="Bunin E."/>
            <person name="Viana A.T."/>
            <person name="Froufe H."/>
            <person name="Munoz-Merida A."/>
            <person name="Pinho D."/>
            <person name="Figueiredo J."/>
            <person name="Barroso C."/>
            <person name="Vaz-Moreira I."/>
            <person name="Bellanger X."/>
            <person name="Egas C."/>
            <person name="Nunes O.C."/>
        </authorList>
    </citation>
    <scope>NUCLEOTIDE SEQUENCE</scope>
    <source>
        <strain evidence="11">ON4</strain>
    </source>
</reference>
<organism evidence="11 12">
    <name type="scientific">Gulosibacter molinativorax</name>
    <dbReference type="NCBI Taxonomy" id="256821"/>
    <lineage>
        <taxon>Bacteria</taxon>
        <taxon>Bacillati</taxon>
        <taxon>Actinomycetota</taxon>
        <taxon>Actinomycetes</taxon>
        <taxon>Micrococcales</taxon>
        <taxon>Microbacteriaceae</taxon>
        <taxon>Gulosibacter</taxon>
    </lineage>
</organism>
<gene>
    <name evidence="11" type="ORF">C7K25_15150</name>
</gene>
<sequence length="236" mass="24675">MLLRGFGWWKINPGVMAAGLIPALIVAILLTAALVWLGFSLPDIVAWLTPWTSGWVDWLANVTQFVVGAAVFIGALIIAGFTFTAVTLVVGEPFYDRIWKSVERHEFGTVPESGYSFWGSVGDSLLLILKGIGIAIVTALLGLIPVVGGLIGAAVGLLLGGWVLADELTSRALTARGIEPGDRAQLRGAKRGKTLGFGAATSACFLIPLGAVFTMPAAVAGSTLLAHDLLQPEPEA</sequence>
<evidence type="ECO:0008006" key="13">
    <source>
        <dbReference type="Google" id="ProtNLM"/>
    </source>
</evidence>
<dbReference type="EMBL" id="PXVD01000037">
    <property type="protein sequence ID" value="MDJ1372675.1"/>
    <property type="molecule type" value="Genomic_DNA"/>
</dbReference>
<keyword evidence="3" id="KW-1003">Cell membrane</keyword>
<evidence type="ECO:0000256" key="3">
    <source>
        <dbReference type="ARBA" id="ARBA00022475"/>
    </source>
</evidence>
<evidence type="ECO:0000256" key="1">
    <source>
        <dbReference type="ARBA" id="ARBA00004141"/>
    </source>
</evidence>
<evidence type="ECO:0000313" key="11">
    <source>
        <dbReference type="EMBL" id="MDJ1372675.1"/>
    </source>
</evidence>
<feature type="transmembrane region" description="Helical" evidence="10">
    <location>
        <begin position="20"/>
        <end position="42"/>
    </location>
</feature>
<dbReference type="InterPro" id="IPR050480">
    <property type="entry name" value="CysZ-like"/>
</dbReference>
<protein>
    <recommendedName>
        <fullName evidence="13">EI24 domain-containing protein</fullName>
    </recommendedName>
</protein>
<evidence type="ECO:0000256" key="9">
    <source>
        <dbReference type="ARBA" id="ARBA00023136"/>
    </source>
</evidence>
<keyword evidence="5" id="KW-0028">Amino-acid biosynthesis</keyword>
<feature type="transmembrane region" description="Helical" evidence="10">
    <location>
        <begin position="143"/>
        <end position="165"/>
    </location>
</feature>
<accession>A0ABT7CBZ9</accession>
<dbReference type="PANTHER" id="PTHR37468">
    <property type="entry name" value="SULFATE TRANSPORTER CYSZ"/>
    <property type="match status" value="1"/>
</dbReference>
<comment type="caution">
    <text evidence="11">The sequence shown here is derived from an EMBL/GenBank/DDBJ whole genome shotgun (WGS) entry which is preliminary data.</text>
</comment>
<dbReference type="PANTHER" id="PTHR37468:SF1">
    <property type="entry name" value="SULFATE TRANSPORTER CYSZ"/>
    <property type="match status" value="1"/>
</dbReference>
<dbReference type="Proteomes" id="UP001170379">
    <property type="component" value="Unassembled WGS sequence"/>
</dbReference>